<keyword evidence="2" id="KW-1185">Reference proteome</keyword>
<reference evidence="2" key="1">
    <citation type="journal article" date="2019" name="Int. J. Syst. Evol. Microbiol.">
        <title>The Global Catalogue of Microorganisms (GCM) 10K type strain sequencing project: providing services to taxonomists for standard genome sequencing and annotation.</title>
        <authorList>
            <consortium name="The Broad Institute Genomics Platform"/>
            <consortium name="The Broad Institute Genome Sequencing Center for Infectious Disease"/>
            <person name="Wu L."/>
            <person name="Ma J."/>
        </authorList>
    </citation>
    <scope>NUCLEOTIDE SEQUENCE [LARGE SCALE GENOMIC DNA]</scope>
    <source>
        <strain evidence="2">JCM 17337</strain>
    </source>
</reference>
<sequence length="112" mass="12918">MQTNEIKNLEYLKKLTAIYFRTLKPANDETGNNIAKIKFVNYYELGCVITNMLKMCILALDHDAHKISMTNRNQINVSLILETVLEMFPLDEFEFLSEISDLVIEDSKNVNA</sequence>
<dbReference type="Proteomes" id="UP001500748">
    <property type="component" value="Unassembled WGS sequence"/>
</dbReference>
<name>A0ABP7GIS2_9FLAO</name>
<dbReference type="EMBL" id="BAABDU010000003">
    <property type="protein sequence ID" value="GAA3765416.1"/>
    <property type="molecule type" value="Genomic_DNA"/>
</dbReference>
<accession>A0ABP7GIS2</accession>
<organism evidence="1 2">
    <name type="scientific">Flavobacterium ginsengiterrae</name>
    <dbReference type="NCBI Taxonomy" id="871695"/>
    <lineage>
        <taxon>Bacteria</taxon>
        <taxon>Pseudomonadati</taxon>
        <taxon>Bacteroidota</taxon>
        <taxon>Flavobacteriia</taxon>
        <taxon>Flavobacteriales</taxon>
        <taxon>Flavobacteriaceae</taxon>
        <taxon>Flavobacterium</taxon>
    </lineage>
</organism>
<protein>
    <submittedName>
        <fullName evidence="1">Uncharacterized protein</fullName>
    </submittedName>
</protein>
<proteinExistence type="predicted"/>
<evidence type="ECO:0000313" key="1">
    <source>
        <dbReference type="EMBL" id="GAA3765416.1"/>
    </source>
</evidence>
<dbReference type="RefSeq" id="WP_345143013.1">
    <property type="nucleotide sequence ID" value="NZ_BAABDU010000003.1"/>
</dbReference>
<comment type="caution">
    <text evidence="1">The sequence shown here is derived from an EMBL/GenBank/DDBJ whole genome shotgun (WGS) entry which is preliminary data.</text>
</comment>
<evidence type="ECO:0000313" key="2">
    <source>
        <dbReference type="Proteomes" id="UP001500748"/>
    </source>
</evidence>
<gene>
    <name evidence="1" type="ORF">GCM10022423_17290</name>
</gene>